<protein>
    <submittedName>
        <fullName evidence="2">Uncharacterized protein</fullName>
    </submittedName>
</protein>
<reference evidence="2" key="1">
    <citation type="submission" date="2022-03" db="EMBL/GenBank/DDBJ databases">
        <title>Brevibacterium spongiae sp. nov., isolated from marine sponge.</title>
        <authorList>
            <person name="Li Z."/>
            <person name="Zhang M."/>
        </authorList>
    </citation>
    <scope>NUCLEOTIDE SEQUENCE</scope>
    <source>
        <strain evidence="2">WHS-Z9</strain>
    </source>
</reference>
<feature type="compositionally biased region" description="Basic and acidic residues" evidence="1">
    <location>
        <begin position="17"/>
        <end position="29"/>
    </location>
</feature>
<dbReference type="Proteomes" id="UP001064879">
    <property type="component" value="Chromosome"/>
</dbReference>
<dbReference type="RefSeq" id="WP_265417059.1">
    <property type="nucleotide sequence ID" value="NZ_CP093443.1"/>
</dbReference>
<proteinExistence type="predicted"/>
<accession>A0ABY5SJC7</accession>
<gene>
    <name evidence="2" type="ORF">L1F31_09455</name>
</gene>
<keyword evidence="3" id="KW-1185">Reference proteome</keyword>
<dbReference type="EMBL" id="CP093443">
    <property type="protein sequence ID" value="UVI34375.1"/>
    <property type="molecule type" value="Genomic_DNA"/>
</dbReference>
<feature type="region of interest" description="Disordered" evidence="1">
    <location>
        <begin position="1"/>
        <end position="36"/>
    </location>
</feature>
<organism evidence="2 3">
    <name type="scientific">Brevibacterium spongiae</name>
    <dbReference type="NCBI Taxonomy" id="2909672"/>
    <lineage>
        <taxon>Bacteria</taxon>
        <taxon>Bacillati</taxon>
        <taxon>Actinomycetota</taxon>
        <taxon>Actinomycetes</taxon>
        <taxon>Micrococcales</taxon>
        <taxon>Brevibacteriaceae</taxon>
        <taxon>Brevibacterium</taxon>
    </lineage>
</organism>
<name>A0ABY5SJC7_9MICO</name>
<sequence>MSNIDKLLQPLGSTLADRQHPEAIDDDKIGSQQPIQVPRHHIIGLIGTDQRT</sequence>
<evidence type="ECO:0000313" key="3">
    <source>
        <dbReference type="Proteomes" id="UP001064879"/>
    </source>
</evidence>
<evidence type="ECO:0000256" key="1">
    <source>
        <dbReference type="SAM" id="MobiDB-lite"/>
    </source>
</evidence>
<evidence type="ECO:0000313" key="2">
    <source>
        <dbReference type="EMBL" id="UVI34375.1"/>
    </source>
</evidence>